<keyword evidence="3" id="KW-1185">Reference proteome</keyword>
<reference evidence="2" key="1">
    <citation type="journal article" date="2022" name="Int. J. Mol. Sci.">
        <title>Draft Genome of Tanacetum Coccineum: Genomic Comparison of Closely Related Tanacetum-Family Plants.</title>
        <authorList>
            <person name="Yamashiro T."/>
            <person name="Shiraishi A."/>
            <person name="Nakayama K."/>
            <person name="Satake H."/>
        </authorList>
    </citation>
    <scope>NUCLEOTIDE SEQUENCE</scope>
</reference>
<name>A0ABQ5D0G3_9ASTR</name>
<dbReference type="PANTHER" id="PTHR11439:SF495">
    <property type="entry name" value="REVERSE TRANSCRIPTASE, RNA-DEPENDENT DNA POLYMERASE-RELATED"/>
    <property type="match status" value="1"/>
</dbReference>
<accession>A0ABQ5D0G3</accession>
<evidence type="ECO:0000256" key="1">
    <source>
        <dbReference type="SAM" id="MobiDB-lite"/>
    </source>
</evidence>
<comment type="caution">
    <text evidence="2">The sequence shown here is derived from an EMBL/GenBank/DDBJ whole genome shotgun (WGS) entry which is preliminary data.</text>
</comment>
<feature type="compositionally biased region" description="Low complexity" evidence="1">
    <location>
        <begin position="186"/>
        <end position="202"/>
    </location>
</feature>
<feature type="compositionally biased region" description="Basic and acidic residues" evidence="1">
    <location>
        <begin position="158"/>
        <end position="182"/>
    </location>
</feature>
<proteinExistence type="predicted"/>
<evidence type="ECO:0000313" key="3">
    <source>
        <dbReference type="Proteomes" id="UP001151760"/>
    </source>
</evidence>
<gene>
    <name evidence="2" type="ORF">Tco_0922721</name>
</gene>
<sequence length="660" mass="74473">MTSSLIPDITVHFPSPLTEENDTRAIHKHDLKDKGVIEVMLKAHDRNMSYLTDLEEMMTDMFPLRGNHEELELLNKYRAVRKIETLIEAARIMLADSKLPTTFWAEAVNTACYVQNRVKLRMRQYPGKDYILYHYGLLNLLFSTSSRSSPDAGSKPSSDGEKKVDGDPRKEDERDDQEKDDNINSTNNVNTASDRNNTNNVNAVSSNVNAADIEVNAVGAKISIELPDDPNMPDLEEIAYSDDDEDVGAEVDINNISIIYAVSLFNYKIHKDHPVEQNIGDLKSYKHHKQEGKDKELFALAIYQMVTAISTKWVYMNKKDERCIVIKNKARIEAIRLFLAYASFKDFMVYQMDVKSAFLYGKNKESMIGSFMYLTSSRPVIIFQLCACAKIPVNPKDSPFDLVAYTDSDYAGAILDRKSTTGGCQFLRCRLISWQCKKQTVVVNSTTEAEYVAAVPSALDSKINFLLRNGIGVNDGDSRLMLLGINLLLLGKVNAARHKLTTAVESKEYYKPDGWKRRLSSLVNCEEEISTGRCKRCLNVQPNATIFQELTRTGVTPLFPTMVVQAQEEMGEGSAMPTDPHHTPIITQPSSSQPQRKQKSRRPKRKDTEIPQSSVPSDHTNVADKAINEEPSMQLNELMDFYTKLQQIVLYLENTKTAQA</sequence>
<feature type="compositionally biased region" description="Basic residues" evidence="1">
    <location>
        <begin position="596"/>
        <end position="605"/>
    </location>
</feature>
<evidence type="ECO:0000313" key="2">
    <source>
        <dbReference type="EMBL" id="GJT32302.1"/>
    </source>
</evidence>
<dbReference type="PANTHER" id="PTHR11439">
    <property type="entry name" value="GAG-POL-RELATED RETROTRANSPOSON"/>
    <property type="match status" value="1"/>
</dbReference>
<dbReference type="Proteomes" id="UP001151760">
    <property type="component" value="Unassembled WGS sequence"/>
</dbReference>
<dbReference type="CDD" id="cd09272">
    <property type="entry name" value="RNase_HI_RT_Ty1"/>
    <property type="match status" value="1"/>
</dbReference>
<protein>
    <submittedName>
        <fullName evidence="2">Ribonuclease H-like domain-containing protein</fullName>
    </submittedName>
</protein>
<feature type="region of interest" description="Disordered" evidence="1">
    <location>
        <begin position="146"/>
        <end position="202"/>
    </location>
</feature>
<dbReference type="EMBL" id="BQNB010014782">
    <property type="protein sequence ID" value="GJT32302.1"/>
    <property type="molecule type" value="Genomic_DNA"/>
</dbReference>
<feature type="compositionally biased region" description="Polar residues" evidence="1">
    <location>
        <begin position="610"/>
        <end position="620"/>
    </location>
</feature>
<feature type="compositionally biased region" description="Polar residues" evidence="1">
    <location>
        <begin position="146"/>
        <end position="157"/>
    </location>
</feature>
<reference evidence="2" key="2">
    <citation type="submission" date="2022-01" db="EMBL/GenBank/DDBJ databases">
        <authorList>
            <person name="Yamashiro T."/>
            <person name="Shiraishi A."/>
            <person name="Satake H."/>
            <person name="Nakayama K."/>
        </authorList>
    </citation>
    <scope>NUCLEOTIDE SEQUENCE</scope>
</reference>
<feature type="region of interest" description="Disordered" evidence="1">
    <location>
        <begin position="569"/>
        <end position="629"/>
    </location>
</feature>
<organism evidence="2 3">
    <name type="scientific">Tanacetum coccineum</name>
    <dbReference type="NCBI Taxonomy" id="301880"/>
    <lineage>
        <taxon>Eukaryota</taxon>
        <taxon>Viridiplantae</taxon>
        <taxon>Streptophyta</taxon>
        <taxon>Embryophyta</taxon>
        <taxon>Tracheophyta</taxon>
        <taxon>Spermatophyta</taxon>
        <taxon>Magnoliopsida</taxon>
        <taxon>eudicotyledons</taxon>
        <taxon>Gunneridae</taxon>
        <taxon>Pentapetalae</taxon>
        <taxon>asterids</taxon>
        <taxon>campanulids</taxon>
        <taxon>Asterales</taxon>
        <taxon>Asteraceae</taxon>
        <taxon>Asteroideae</taxon>
        <taxon>Anthemideae</taxon>
        <taxon>Anthemidinae</taxon>
        <taxon>Tanacetum</taxon>
    </lineage>
</organism>